<dbReference type="Proteomes" id="UP001327560">
    <property type="component" value="Chromosome 9"/>
</dbReference>
<proteinExistence type="predicted"/>
<keyword evidence="1" id="KW-0472">Membrane</keyword>
<evidence type="ECO:0008006" key="4">
    <source>
        <dbReference type="Google" id="ProtNLM"/>
    </source>
</evidence>
<dbReference type="EMBL" id="CP136898">
    <property type="protein sequence ID" value="WOL20616.1"/>
    <property type="molecule type" value="Genomic_DNA"/>
</dbReference>
<protein>
    <recommendedName>
        <fullName evidence="4">Transmembrane protein</fullName>
    </recommendedName>
</protein>
<keyword evidence="1" id="KW-1133">Transmembrane helix</keyword>
<evidence type="ECO:0000313" key="2">
    <source>
        <dbReference type="EMBL" id="WOL20616.1"/>
    </source>
</evidence>
<feature type="transmembrane region" description="Helical" evidence="1">
    <location>
        <begin position="41"/>
        <end position="65"/>
    </location>
</feature>
<keyword evidence="3" id="KW-1185">Reference proteome</keyword>
<keyword evidence="1" id="KW-0812">Transmembrane</keyword>
<dbReference type="PANTHER" id="PTHR33726:SF3">
    <property type="entry name" value="TRANSMEMBRANE PROTEIN"/>
    <property type="match status" value="1"/>
</dbReference>
<sequence length="69" mass="7932">MVVAGGRGANGNDGGWFWKMISSWRWKRLVLLRRLSFLEDVVFRVLYCLEAVVLVGGICFFYLFCGCHL</sequence>
<accession>A0AAQ3QPK2</accession>
<gene>
    <name evidence="2" type="ORF">Cni_G29421</name>
</gene>
<evidence type="ECO:0000256" key="1">
    <source>
        <dbReference type="SAM" id="Phobius"/>
    </source>
</evidence>
<reference evidence="2 3" key="1">
    <citation type="submission" date="2023-10" db="EMBL/GenBank/DDBJ databases">
        <title>Chromosome-scale genome assembly provides insights into flower coloration mechanisms of Canna indica.</title>
        <authorList>
            <person name="Li C."/>
        </authorList>
    </citation>
    <scope>NUCLEOTIDE SEQUENCE [LARGE SCALE GENOMIC DNA]</scope>
    <source>
        <tissue evidence="2">Flower</tissue>
    </source>
</reference>
<dbReference type="AlphaFoldDB" id="A0AAQ3QPK2"/>
<dbReference type="PANTHER" id="PTHR33726">
    <property type="entry name" value="TRANSMEMBRANE PROTEIN"/>
    <property type="match status" value="1"/>
</dbReference>
<organism evidence="2 3">
    <name type="scientific">Canna indica</name>
    <name type="common">Indian-shot</name>
    <dbReference type="NCBI Taxonomy" id="4628"/>
    <lineage>
        <taxon>Eukaryota</taxon>
        <taxon>Viridiplantae</taxon>
        <taxon>Streptophyta</taxon>
        <taxon>Embryophyta</taxon>
        <taxon>Tracheophyta</taxon>
        <taxon>Spermatophyta</taxon>
        <taxon>Magnoliopsida</taxon>
        <taxon>Liliopsida</taxon>
        <taxon>Zingiberales</taxon>
        <taxon>Cannaceae</taxon>
        <taxon>Canna</taxon>
    </lineage>
</organism>
<evidence type="ECO:0000313" key="3">
    <source>
        <dbReference type="Proteomes" id="UP001327560"/>
    </source>
</evidence>
<name>A0AAQ3QPK2_9LILI</name>